<dbReference type="Proteomes" id="UP000028511">
    <property type="component" value="Unassembled WGS sequence"/>
</dbReference>
<dbReference type="RefSeq" id="WP_038216593.1">
    <property type="nucleotide sequence ID" value="NZ_CAWLWN010000187.1"/>
</dbReference>
<organism evidence="2">
    <name type="scientific">Xenorhabdus bovienii str. puntauvense</name>
    <dbReference type="NCBI Taxonomy" id="1398201"/>
    <lineage>
        <taxon>Bacteria</taxon>
        <taxon>Pseudomonadati</taxon>
        <taxon>Pseudomonadota</taxon>
        <taxon>Gammaproteobacteria</taxon>
        <taxon>Enterobacterales</taxon>
        <taxon>Morganellaceae</taxon>
        <taxon>Xenorhabdus</taxon>
    </lineage>
</organism>
<dbReference type="InterPro" id="IPR025202">
    <property type="entry name" value="PLD-like_dom"/>
</dbReference>
<dbReference type="HOGENOM" id="CLU_032308_0_0_6"/>
<reference evidence="2" key="1">
    <citation type="submission" date="2013-07" db="EMBL/GenBank/DDBJ databases">
        <title>Sub-species coevolution in mutualistic symbiosis.</title>
        <authorList>
            <person name="Murfin K."/>
            <person name="Klassen J."/>
            <person name="Lee M."/>
            <person name="Forst S."/>
            <person name="Stock P."/>
            <person name="Goodrich-Blair H."/>
        </authorList>
    </citation>
    <scope>NUCLEOTIDE SEQUENCE [LARGE SCALE GENOMIC DNA]</scope>
    <source>
        <strain evidence="2">Puntauvense</strain>
    </source>
</reference>
<comment type="caution">
    <text evidence="2">The sequence shown here is derived from an EMBL/GenBank/DDBJ whole genome shotgun (WGS) entry which is preliminary data.</text>
</comment>
<proteinExistence type="predicted"/>
<sequence length="605" mass="69399">MENKNIYVKVPFHFGIHKFKIFKGHRWGALDHFLLLEINHKSYPIEELSSKSNLPQRLIIEIIIPFMKLGWVELVELDSKYHFRITENGRNVANLEELPYEREPIESTRKFLIDPKTAKCYRVSTRNQNYQTYKKYKANELLKNKGSIATELNIKNQKHIPFLSDVLNCVEDTDEEVIGYEERVNDRPYYQNTTFAIAQVDEADNITGVPSDISKELAADIIAAANLKRIENKEKNDSHNNISKLSKYNTESHENRFEEHFIDESEFSIISGAENHRDHLMDMIDNAISRIIIHSTFIQLKNFQVIFQKLVCSAQRGVQIDILWGQEEPDDERNIGSYNQFLSGLAVYREEIVKLGLTSLFTIHSDPTGSHAKVIVCDTLEYGYCATIGSCNWLASGFNRYECSVFVTNNSLTTEILDIMSIMSRGKSRVSNYLSKSISAISYELKKTFHNSTPELSQNKNVKIKIVTKNEHHDYVLDARDNAQHSIFIASHRISNNAERPILTPLISSMTDNNNLNINMYYSSLSGGINTQQLEEISDSLRENGIVLEKKKNPISHAKILSWDNDHILITSLNWLSASAYGNPYDELGFYIEKKGIFSVISNNF</sequence>
<gene>
    <name evidence="2" type="ORF">XBP1_2100004</name>
</gene>
<evidence type="ECO:0000313" key="2">
    <source>
        <dbReference type="EMBL" id="CDG96473.1"/>
    </source>
</evidence>
<dbReference type="Gene3D" id="3.30.870.10">
    <property type="entry name" value="Endonuclease Chain A"/>
    <property type="match status" value="2"/>
</dbReference>
<dbReference type="SUPFAM" id="SSF56024">
    <property type="entry name" value="Phospholipase D/nuclease"/>
    <property type="match status" value="2"/>
</dbReference>
<name>A0A077NDP0_XENBV</name>
<accession>A0A077NDP0</accession>
<dbReference type="AlphaFoldDB" id="A0A077NDP0"/>
<evidence type="ECO:0000259" key="1">
    <source>
        <dbReference type="Pfam" id="PF13091"/>
    </source>
</evidence>
<protein>
    <recommendedName>
        <fullName evidence="1">Phospholipase D-like domain-containing protein</fullName>
    </recommendedName>
</protein>
<feature type="domain" description="Phospholipase D-like" evidence="1">
    <location>
        <begin position="280"/>
        <end position="418"/>
    </location>
</feature>
<dbReference type="EMBL" id="CBSW010000125">
    <property type="protein sequence ID" value="CDG96473.1"/>
    <property type="molecule type" value="Genomic_DNA"/>
</dbReference>
<dbReference type="Pfam" id="PF13091">
    <property type="entry name" value="PLDc_2"/>
    <property type="match status" value="1"/>
</dbReference>